<keyword evidence="4" id="KW-1185">Reference proteome</keyword>
<dbReference type="AlphaFoldDB" id="A0A9P6NFP3"/>
<comment type="caution">
    <text evidence="3">The sequence shown here is derived from an EMBL/GenBank/DDBJ whole genome shotgun (WGS) entry which is preliminary data.</text>
</comment>
<dbReference type="Proteomes" id="UP000886653">
    <property type="component" value="Unassembled WGS sequence"/>
</dbReference>
<proteinExistence type="predicted"/>
<dbReference type="EMBL" id="MU167281">
    <property type="protein sequence ID" value="KAG0145199.1"/>
    <property type="molecule type" value="Genomic_DNA"/>
</dbReference>
<evidence type="ECO:0000259" key="2">
    <source>
        <dbReference type="PROSITE" id="PS50089"/>
    </source>
</evidence>
<evidence type="ECO:0000313" key="3">
    <source>
        <dbReference type="EMBL" id="KAG0145199.1"/>
    </source>
</evidence>
<evidence type="ECO:0000313" key="4">
    <source>
        <dbReference type="Proteomes" id="UP000886653"/>
    </source>
</evidence>
<name>A0A9P6NFP3_9BASI</name>
<dbReference type="PROSITE" id="PS50089">
    <property type="entry name" value="ZF_RING_2"/>
    <property type="match status" value="1"/>
</dbReference>
<gene>
    <name evidence="3" type="ORF">CROQUDRAFT_94181</name>
</gene>
<keyword evidence="1" id="KW-0863">Zinc-finger</keyword>
<dbReference type="GO" id="GO:0008270">
    <property type="term" value="F:zinc ion binding"/>
    <property type="evidence" value="ECO:0007669"/>
    <property type="project" value="UniProtKB-KW"/>
</dbReference>
<feature type="domain" description="RING-type" evidence="2">
    <location>
        <begin position="148"/>
        <end position="194"/>
    </location>
</feature>
<organism evidence="3 4">
    <name type="scientific">Cronartium quercuum f. sp. fusiforme G11</name>
    <dbReference type="NCBI Taxonomy" id="708437"/>
    <lineage>
        <taxon>Eukaryota</taxon>
        <taxon>Fungi</taxon>
        <taxon>Dikarya</taxon>
        <taxon>Basidiomycota</taxon>
        <taxon>Pucciniomycotina</taxon>
        <taxon>Pucciniomycetes</taxon>
        <taxon>Pucciniales</taxon>
        <taxon>Coleosporiaceae</taxon>
        <taxon>Cronartium</taxon>
    </lineage>
</organism>
<accession>A0A9P6NFP3</accession>
<protein>
    <recommendedName>
        <fullName evidence="2">RING-type domain-containing protein</fullName>
    </recommendedName>
</protein>
<dbReference type="Gene3D" id="3.30.40.10">
    <property type="entry name" value="Zinc/RING finger domain, C3HC4 (zinc finger)"/>
    <property type="match status" value="1"/>
</dbReference>
<dbReference type="InterPro" id="IPR013083">
    <property type="entry name" value="Znf_RING/FYVE/PHD"/>
</dbReference>
<evidence type="ECO:0000256" key="1">
    <source>
        <dbReference type="PROSITE-ProRule" id="PRU00175"/>
    </source>
</evidence>
<dbReference type="InterPro" id="IPR001841">
    <property type="entry name" value="Znf_RING"/>
</dbReference>
<dbReference type="SUPFAM" id="SSF57850">
    <property type="entry name" value="RING/U-box"/>
    <property type="match status" value="1"/>
</dbReference>
<sequence>MSSPAQQKLAYSKLSEYIQTIRDRVDAFSDIPDSQFVEPHLPSLRLYFYETGTIMASLLSIPAPTKPELLLLASQIWAKAYETNELLSELIVKVHNELHPREPISAGMFENPGSNEWQRAYTCANLLAGASLKITDDSADISNQQDICSLCSGPYLAGEHFIRLTCASHHRVHKRCLMTMKNLEVVNMACPSCREAIEAPHNVTIHSALQVLEQVA</sequence>
<reference evidence="3" key="1">
    <citation type="submission" date="2013-11" db="EMBL/GenBank/DDBJ databases">
        <title>Genome sequence of the fusiform rust pathogen reveals effectors for host alternation and coevolution with pine.</title>
        <authorList>
            <consortium name="DOE Joint Genome Institute"/>
            <person name="Smith K."/>
            <person name="Pendleton A."/>
            <person name="Kubisiak T."/>
            <person name="Anderson C."/>
            <person name="Salamov A."/>
            <person name="Aerts A."/>
            <person name="Riley R."/>
            <person name="Clum A."/>
            <person name="Lindquist E."/>
            <person name="Ence D."/>
            <person name="Campbell M."/>
            <person name="Kronenberg Z."/>
            <person name="Feau N."/>
            <person name="Dhillon B."/>
            <person name="Hamelin R."/>
            <person name="Burleigh J."/>
            <person name="Smith J."/>
            <person name="Yandell M."/>
            <person name="Nelson C."/>
            <person name="Grigoriev I."/>
            <person name="Davis J."/>
        </authorList>
    </citation>
    <scope>NUCLEOTIDE SEQUENCE</scope>
    <source>
        <strain evidence="3">G11</strain>
    </source>
</reference>
<keyword evidence="1" id="KW-0862">Zinc</keyword>
<keyword evidence="1" id="KW-0479">Metal-binding</keyword>
<dbReference type="CDD" id="cd16448">
    <property type="entry name" value="RING-H2"/>
    <property type="match status" value="1"/>
</dbReference>